<accession>A0ABQ5A5K6</accession>
<evidence type="ECO:0000313" key="2">
    <source>
        <dbReference type="Proteomes" id="UP001151760"/>
    </source>
</evidence>
<reference evidence="1" key="1">
    <citation type="journal article" date="2022" name="Int. J. Mol. Sci.">
        <title>Draft Genome of Tanacetum Coccineum: Genomic Comparison of Closely Related Tanacetum-Family Plants.</title>
        <authorList>
            <person name="Yamashiro T."/>
            <person name="Shiraishi A."/>
            <person name="Nakayama K."/>
            <person name="Satake H."/>
        </authorList>
    </citation>
    <scope>NUCLEOTIDE SEQUENCE</scope>
</reference>
<comment type="caution">
    <text evidence="1">The sequence shown here is derived from an EMBL/GenBank/DDBJ whole genome shotgun (WGS) entry which is preliminary data.</text>
</comment>
<reference evidence="1" key="2">
    <citation type="submission" date="2022-01" db="EMBL/GenBank/DDBJ databases">
        <authorList>
            <person name="Yamashiro T."/>
            <person name="Shiraishi A."/>
            <person name="Satake H."/>
            <person name="Nakayama K."/>
        </authorList>
    </citation>
    <scope>NUCLEOTIDE SEQUENCE</scope>
</reference>
<evidence type="ECO:0000313" key="1">
    <source>
        <dbReference type="EMBL" id="GJS97934.1"/>
    </source>
</evidence>
<protein>
    <submittedName>
        <fullName evidence="1">Uncharacterized protein</fullName>
    </submittedName>
</protein>
<sequence>MRVFPFSLTGTASKWWEDESIGSATKRGADEEVICGNEVSKDENLTEENEIAQIFRIDTNLYHFETPLCQAFKEFNYLSQMDADDEDEIVQYEIELNNDEDDDMGPLNDHLVHRRNLLLFTKKDMDSQVQLVYKMKGLR</sequence>
<name>A0ABQ5A5K6_9ASTR</name>
<dbReference type="EMBL" id="BQNB010012002">
    <property type="protein sequence ID" value="GJS97934.1"/>
    <property type="molecule type" value="Genomic_DNA"/>
</dbReference>
<proteinExistence type="predicted"/>
<organism evidence="1 2">
    <name type="scientific">Tanacetum coccineum</name>
    <dbReference type="NCBI Taxonomy" id="301880"/>
    <lineage>
        <taxon>Eukaryota</taxon>
        <taxon>Viridiplantae</taxon>
        <taxon>Streptophyta</taxon>
        <taxon>Embryophyta</taxon>
        <taxon>Tracheophyta</taxon>
        <taxon>Spermatophyta</taxon>
        <taxon>Magnoliopsida</taxon>
        <taxon>eudicotyledons</taxon>
        <taxon>Gunneridae</taxon>
        <taxon>Pentapetalae</taxon>
        <taxon>asterids</taxon>
        <taxon>campanulids</taxon>
        <taxon>Asterales</taxon>
        <taxon>Asteraceae</taxon>
        <taxon>Asteroideae</taxon>
        <taxon>Anthemideae</taxon>
        <taxon>Anthemidinae</taxon>
        <taxon>Tanacetum</taxon>
    </lineage>
</organism>
<dbReference type="Proteomes" id="UP001151760">
    <property type="component" value="Unassembled WGS sequence"/>
</dbReference>
<gene>
    <name evidence="1" type="ORF">Tco_0819104</name>
</gene>
<keyword evidence="2" id="KW-1185">Reference proteome</keyword>